<evidence type="ECO:0000256" key="1">
    <source>
        <dbReference type="ARBA" id="ARBA00001933"/>
    </source>
</evidence>
<keyword evidence="9" id="KW-1185">Reference proteome</keyword>
<dbReference type="OrthoDB" id="9763453at2"/>
<name>A0A222FQA6_9GAMM</name>
<evidence type="ECO:0000256" key="6">
    <source>
        <dbReference type="RuleBase" id="RU000481"/>
    </source>
</evidence>
<proteinExistence type="inferred from homology"/>
<dbReference type="InterPro" id="IPR004839">
    <property type="entry name" value="Aminotransferase_I/II_large"/>
</dbReference>
<dbReference type="GO" id="GO:0006520">
    <property type="term" value="P:amino acid metabolic process"/>
    <property type="evidence" value="ECO:0007669"/>
    <property type="project" value="InterPro"/>
</dbReference>
<dbReference type="InterPro" id="IPR015424">
    <property type="entry name" value="PyrdxlP-dep_Trfase"/>
</dbReference>
<feature type="domain" description="Aminotransferase class I/classII large" evidence="7">
    <location>
        <begin position="36"/>
        <end position="395"/>
    </location>
</feature>
<evidence type="ECO:0000313" key="8">
    <source>
        <dbReference type="EMBL" id="ASP40696.1"/>
    </source>
</evidence>
<dbReference type="PANTHER" id="PTHR46383:SF2">
    <property type="entry name" value="AMINOTRANSFERASE"/>
    <property type="match status" value="1"/>
</dbReference>
<protein>
    <recommendedName>
        <fullName evidence="6">Aminotransferase</fullName>
        <ecNumber evidence="6">2.6.1.-</ecNumber>
    </recommendedName>
</protein>
<dbReference type="CDD" id="cd00609">
    <property type="entry name" value="AAT_like"/>
    <property type="match status" value="1"/>
</dbReference>
<dbReference type="KEGG" id="bsan:CHH28_19370"/>
<dbReference type="InterPro" id="IPR015421">
    <property type="entry name" value="PyrdxlP-dep_Trfase_major"/>
</dbReference>
<accession>A0A222FQA6</accession>
<dbReference type="RefSeq" id="WP_094061857.1">
    <property type="nucleotide sequence ID" value="NZ_CP022530.1"/>
</dbReference>
<evidence type="ECO:0000256" key="2">
    <source>
        <dbReference type="ARBA" id="ARBA00007441"/>
    </source>
</evidence>
<evidence type="ECO:0000259" key="7">
    <source>
        <dbReference type="Pfam" id="PF00155"/>
    </source>
</evidence>
<dbReference type="Gene3D" id="3.40.640.10">
    <property type="entry name" value="Type I PLP-dependent aspartate aminotransferase-like (Major domain)"/>
    <property type="match status" value="1"/>
</dbReference>
<sequence>MNDSTQQPKRRSDDISAFQVMAILEQAQALEAQGQDVIHLQVGEPDFATPEPMVEAAVTALRAGQTRYTPALGMPELRQRIADYYQRRFAVSISAKQVILTPGASGALLLLTAARLEQGQTMLLADPGYPCNRHFARVFEAHGQLVAGDPAHDLQLTPAQVAQHWQAHTRVALVATPANPTGTVLSLTQLQQLHQAVSEQGGELWVDEIYQGLNYAAPGSAVTQMPEVETALQLGAHDNLVIINSFSKFFGMTGWRLGWAVVPEAWVERLDTLAQNLFLAPSTPAQHAALAAFSTDTMAILEARRQELQLRRDYLLQALPKLGFTLPVVPDGAFYVYADASALTDDSLSFCQQALQATGVALTPGTDFGQHQAKQHVRFAFTTPLPRLQQAMERLQHWLATR</sequence>
<organism evidence="8 9">
    <name type="scientific">Bacterioplanes sanyensis</name>
    <dbReference type="NCBI Taxonomy" id="1249553"/>
    <lineage>
        <taxon>Bacteria</taxon>
        <taxon>Pseudomonadati</taxon>
        <taxon>Pseudomonadota</taxon>
        <taxon>Gammaproteobacteria</taxon>
        <taxon>Oceanospirillales</taxon>
        <taxon>Oceanospirillaceae</taxon>
        <taxon>Bacterioplanes</taxon>
    </lineage>
</organism>
<dbReference type="InterPro" id="IPR004838">
    <property type="entry name" value="NHTrfase_class1_PyrdxlP-BS"/>
</dbReference>
<dbReference type="PROSITE" id="PS00105">
    <property type="entry name" value="AA_TRANSFER_CLASS_1"/>
    <property type="match status" value="1"/>
</dbReference>
<gene>
    <name evidence="8" type="ORF">CHH28_19370</name>
</gene>
<comment type="cofactor">
    <cofactor evidence="1 6">
        <name>pyridoxal 5'-phosphate</name>
        <dbReference type="ChEBI" id="CHEBI:597326"/>
    </cofactor>
</comment>
<keyword evidence="5" id="KW-0663">Pyridoxal phosphate</keyword>
<evidence type="ECO:0000256" key="4">
    <source>
        <dbReference type="ARBA" id="ARBA00022679"/>
    </source>
</evidence>
<keyword evidence="3 6" id="KW-0032">Aminotransferase</keyword>
<evidence type="ECO:0000313" key="9">
    <source>
        <dbReference type="Proteomes" id="UP000202440"/>
    </source>
</evidence>
<keyword evidence="4 6" id="KW-0808">Transferase</keyword>
<dbReference type="InterPro" id="IPR050596">
    <property type="entry name" value="AspAT/PAT-like"/>
</dbReference>
<dbReference type="EC" id="2.6.1.-" evidence="6"/>
<evidence type="ECO:0000256" key="3">
    <source>
        <dbReference type="ARBA" id="ARBA00022576"/>
    </source>
</evidence>
<dbReference type="AlphaFoldDB" id="A0A222FQA6"/>
<dbReference type="Proteomes" id="UP000202440">
    <property type="component" value="Chromosome"/>
</dbReference>
<dbReference type="EMBL" id="CP022530">
    <property type="protein sequence ID" value="ASP40696.1"/>
    <property type="molecule type" value="Genomic_DNA"/>
</dbReference>
<reference evidence="8 9" key="1">
    <citation type="submission" date="2017-07" db="EMBL/GenBank/DDBJ databases">
        <title>Annotated genome sequence of Bacterioplanes sanyensis isolated from Red Sea.</title>
        <authorList>
            <person name="Rehman Z.U."/>
        </authorList>
    </citation>
    <scope>NUCLEOTIDE SEQUENCE [LARGE SCALE GENOMIC DNA]</scope>
    <source>
        <strain evidence="8 9">NV9</strain>
    </source>
</reference>
<dbReference type="Pfam" id="PF00155">
    <property type="entry name" value="Aminotran_1_2"/>
    <property type="match status" value="1"/>
</dbReference>
<dbReference type="GO" id="GO:0030170">
    <property type="term" value="F:pyridoxal phosphate binding"/>
    <property type="evidence" value="ECO:0007669"/>
    <property type="project" value="InterPro"/>
</dbReference>
<evidence type="ECO:0000256" key="5">
    <source>
        <dbReference type="ARBA" id="ARBA00022898"/>
    </source>
</evidence>
<comment type="similarity">
    <text evidence="2 6">Belongs to the class-I pyridoxal-phosphate-dependent aminotransferase family.</text>
</comment>
<dbReference type="GO" id="GO:0008483">
    <property type="term" value="F:transaminase activity"/>
    <property type="evidence" value="ECO:0007669"/>
    <property type="project" value="UniProtKB-KW"/>
</dbReference>
<dbReference type="SUPFAM" id="SSF53383">
    <property type="entry name" value="PLP-dependent transferases"/>
    <property type="match status" value="1"/>
</dbReference>
<dbReference type="PANTHER" id="PTHR46383">
    <property type="entry name" value="ASPARTATE AMINOTRANSFERASE"/>
    <property type="match status" value="1"/>
</dbReference>